<evidence type="ECO:0000256" key="1">
    <source>
        <dbReference type="RuleBase" id="RU363044"/>
    </source>
</evidence>
<dbReference type="InParanoid" id="V4SJ76"/>
<keyword evidence="1" id="KW-0347">Helicase</keyword>
<evidence type="ECO:0000313" key="5">
    <source>
        <dbReference type="EMBL" id="ESR47763.1"/>
    </source>
</evidence>
<dbReference type="InterPro" id="IPR025476">
    <property type="entry name" value="Helitron_helicase-like"/>
</dbReference>
<keyword evidence="1" id="KW-0227">DNA damage</keyword>
<accession>V4SJ76</accession>
<dbReference type="Proteomes" id="UP000030687">
    <property type="component" value="Unassembled WGS sequence"/>
</dbReference>
<dbReference type="GO" id="GO:0000723">
    <property type="term" value="P:telomere maintenance"/>
    <property type="evidence" value="ECO:0007669"/>
    <property type="project" value="InterPro"/>
</dbReference>
<dbReference type="OMA" id="EIESIMH"/>
<dbReference type="GO" id="GO:0016887">
    <property type="term" value="F:ATP hydrolysis activity"/>
    <property type="evidence" value="ECO:0007669"/>
    <property type="project" value="RHEA"/>
</dbReference>
<name>V4SJ76_CITCL</name>
<dbReference type="GO" id="GO:0006281">
    <property type="term" value="P:DNA repair"/>
    <property type="evidence" value="ECO:0007669"/>
    <property type="project" value="UniProtKB-KW"/>
</dbReference>
<keyword evidence="1" id="KW-0234">DNA repair</keyword>
<protein>
    <recommendedName>
        <fullName evidence="1">ATP-dependent DNA helicase</fullName>
        <ecNumber evidence="1">5.6.2.3</ecNumber>
    </recommendedName>
</protein>
<evidence type="ECO:0000259" key="2">
    <source>
        <dbReference type="Pfam" id="PF05970"/>
    </source>
</evidence>
<dbReference type="Pfam" id="PF05970">
    <property type="entry name" value="PIF1"/>
    <property type="match status" value="1"/>
</dbReference>
<feature type="domain" description="DNA helicase Pif1-like DEAD-box helicase" evidence="2">
    <location>
        <begin position="537"/>
        <end position="756"/>
    </location>
</feature>
<dbReference type="EC" id="5.6.2.3" evidence="1"/>
<reference evidence="5 6" key="1">
    <citation type="submission" date="2013-10" db="EMBL/GenBank/DDBJ databases">
        <authorList>
            <consortium name="International Citrus Genome Consortium"/>
            <person name="Jenkins J."/>
            <person name="Schmutz J."/>
            <person name="Prochnik S."/>
            <person name="Rokhsar D."/>
            <person name="Gmitter F."/>
            <person name="Ollitrault P."/>
            <person name="Machado M."/>
            <person name="Talon M."/>
            <person name="Wincker P."/>
            <person name="Jaillon O."/>
            <person name="Morgante M."/>
        </authorList>
    </citation>
    <scope>NUCLEOTIDE SEQUENCE</scope>
    <source>
        <strain evidence="6">cv. Clemenules</strain>
    </source>
</reference>
<dbReference type="STRING" id="85681.V4SJ76"/>
<dbReference type="PANTHER" id="PTHR10492:SF101">
    <property type="entry name" value="ATP-DEPENDENT DNA HELICASE"/>
    <property type="match status" value="1"/>
</dbReference>
<evidence type="ECO:0000313" key="6">
    <source>
        <dbReference type="Proteomes" id="UP000030687"/>
    </source>
</evidence>
<dbReference type="GO" id="GO:0005524">
    <property type="term" value="F:ATP binding"/>
    <property type="evidence" value="ECO:0007669"/>
    <property type="project" value="UniProtKB-KW"/>
</dbReference>
<keyword evidence="1" id="KW-0378">Hydrolase</keyword>
<dbReference type="InterPro" id="IPR010285">
    <property type="entry name" value="DNA_helicase_pif1-like_DEAD"/>
</dbReference>
<feature type="non-terminal residue" evidence="5">
    <location>
        <position position="926"/>
    </location>
</feature>
<dbReference type="Gene3D" id="3.40.50.300">
    <property type="entry name" value="P-loop containing nucleotide triphosphate hydrolases"/>
    <property type="match status" value="1"/>
</dbReference>
<comment type="cofactor">
    <cofactor evidence="1">
        <name>Mg(2+)</name>
        <dbReference type="ChEBI" id="CHEBI:18420"/>
    </cofactor>
</comment>
<comment type="catalytic activity">
    <reaction evidence="1">
        <text>ATP + H2O = ADP + phosphate + H(+)</text>
        <dbReference type="Rhea" id="RHEA:13065"/>
        <dbReference type="ChEBI" id="CHEBI:15377"/>
        <dbReference type="ChEBI" id="CHEBI:15378"/>
        <dbReference type="ChEBI" id="CHEBI:30616"/>
        <dbReference type="ChEBI" id="CHEBI:43474"/>
        <dbReference type="ChEBI" id="CHEBI:456216"/>
        <dbReference type="EC" id="5.6.2.3"/>
    </reaction>
</comment>
<dbReference type="SUPFAM" id="SSF52540">
    <property type="entry name" value="P-loop containing nucleoside triphosphate hydrolases"/>
    <property type="match status" value="2"/>
</dbReference>
<keyword evidence="1" id="KW-0233">DNA recombination</keyword>
<evidence type="ECO:0000259" key="3">
    <source>
        <dbReference type="Pfam" id="PF14214"/>
    </source>
</evidence>
<dbReference type="Pfam" id="PF14214">
    <property type="entry name" value="Helitron_like_N"/>
    <property type="match status" value="1"/>
</dbReference>
<keyword evidence="6" id="KW-1185">Reference proteome</keyword>
<keyword evidence="1" id="KW-0067">ATP-binding</keyword>
<comment type="similarity">
    <text evidence="1">Belongs to the helicase family.</text>
</comment>
<dbReference type="Pfam" id="PF21530">
    <property type="entry name" value="Pif1_2B_dom"/>
    <property type="match status" value="1"/>
</dbReference>
<dbReference type="eggNOG" id="KOG0987">
    <property type="taxonomic scope" value="Eukaryota"/>
</dbReference>
<dbReference type="KEGG" id="cic:CICLE_v10004019mg"/>
<organism evidence="5 6">
    <name type="scientific">Citrus clementina</name>
    <name type="common">Clementine</name>
    <name type="synonym">Citrus deliciosa x Citrus sinensis</name>
    <dbReference type="NCBI Taxonomy" id="85681"/>
    <lineage>
        <taxon>Eukaryota</taxon>
        <taxon>Viridiplantae</taxon>
        <taxon>Streptophyta</taxon>
        <taxon>Embryophyta</taxon>
        <taxon>Tracheophyta</taxon>
        <taxon>Spermatophyta</taxon>
        <taxon>Magnoliopsida</taxon>
        <taxon>eudicotyledons</taxon>
        <taxon>Gunneridae</taxon>
        <taxon>Pentapetalae</taxon>
        <taxon>rosids</taxon>
        <taxon>malvids</taxon>
        <taxon>Sapindales</taxon>
        <taxon>Rutaceae</taxon>
        <taxon>Aurantioideae</taxon>
        <taxon>Citrus</taxon>
    </lineage>
</organism>
<sequence length="926" mass="105839">MFAFISMGGRVDASINRSKGPYVFRMSGQNYHHIGSLLLEVGKKPQFAQLYIYDTENEIDNRINTLLKHGMKTEIDHEILHELSKMLDQHNNLVKSFRMTRDRYKTQPESTFCLRLLNSRTRDGRRYNIPTVSEVAGLIVEERFRWIRNNQQKLRSDLFSGLMDAVHRGDSDCSKVGKSIILPSSHTGGPRYRIQNYQDAMAICKWVGYPDLFLTFTCNPKWQEINNMLRLVGQNNDDNRVDIICRVFEIKLFQLMQDLKKDQPFGKIIACLYTIEFQKRGLPHAHILLFLHPTMKNSSADHIDKIISAEIPDLNVDPDGYNAVNKFMIHGPQQWIQMVFQSIKGEIQRIFQFDIHYRKPAVERLPFHLPGEHIVIFEESKTVNGVTYPTFKAACYALGLLDDDKEWIDCLTEAAIWATGNELRHLFVTILIHCQVSDAPQLWKSNYTTLSEDITSLQRKKFRLKDLQLTEQQVEAYTLLEIETIMLKMGKSLRDIDGMPLPNSSLIRDSGNRLVNEELDYDRDQLKKLHEKSFAALNACQKSAYEAIMHSVDNEEGRLFFINGHGGTGKIFLWNTIIAKLRSHSKIVLPVATSGIAALLLPNGRTAHSRFHIPLDVTVESTCEIRQGTLLAGLLMKTSLIIWDEAPMAHKFCFEALDKTLRDILRTRYENSSIKPFRGLTIVCGGDFRQILPVVPKGTRADIVDASLNSSYLWPFFKIYELKQNMRLYNGSMSGCEAAKIASFDKWLLQIGDGLLYDDIDRDLVKLPSDICKKPSENLMKSIVDNIYPSIQHNYSDPAYLKERAILTPKNEMVHELNEMIMNIIPGQGRTYFSSDSICKASANTNDEDVLYPTEFLNSLKFNGIPNHDIRPKEGAPVMLLRNLNQIEGLCNGTRLIVTRLGKWSIRGDIISGTNIGQNVTIQRII</sequence>
<dbReference type="Gramene" id="ESR47763">
    <property type="protein sequence ID" value="ESR47763"/>
    <property type="gene ID" value="CICLE_v10004019mg"/>
</dbReference>
<dbReference type="GO" id="GO:0043139">
    <property type="term" value="F:5'-3' DNA helicase activity"/>
    <property type="evidence" value="ECO:0007669"/>
    <property type="project" value="UniProtKB-EC"/>
</dbReference>
<dbReference type="EMBL" id="KI536799">
    <property type="protein sequence ID" value="ESR47763.1"/>
    <property type="molecule type" value="Genomic_DNA"/>
</dbReference>
<proteinExistence type="inferred from homology"/>
<dbReference type="InterPro" id="IPR027417">
    <property type="entry name" value="P-loop_NTPase"/>
</dbReference>
<dbReference type="AlphaFoldDB" id="V4SJ76"/>
<feature type="domain" description="Helitron helicase-like" evidence="3">
    <location>
        <begin position="140"/>
        <end position="289"/>
    </location>
</feature>
<dbReference type="PANTHER" id="PTHR10492">
    <property type="match status" value="1"/>
</dbReference>
<evidence type="ECO:0000259" key="4">
    <source>
        <dbReference type="Pfam" id="PF21530"/>
    </source>
</evidence>
<keyword evidence="1" id="KW-0547">Nucleotide-binding</keyword>
<dbReference type="InterPro" id="IPR049163">
    <property type="entry name" value="Pif1-like_2B_dom"/>
</dbReference>
<feature type="domain" description="DNA helicase Pif1-like 2B" evidence="4">
    <location>
        <begin position="855"/>
        <end position="901"/>
    </location>
</feature>
<dbReference type="GO" id="GO:0006310">
    <property type="term" value="P:DNA recombination"/>
    <property type="evidence" value="ECO:0007669"/>
    <property type="project" value="UniProtKB-KW"/>
</dbReference>
<gene>
    <name evidence="5" type="ORF">CICLE_v10004019mg</name>
</gene>